<name>A0A448XA30_9PLAT</name>
<sequence>MITPRLTTTAVVVLLPSQAAQPRREETVGRAVEPHVLTSRGKSEPDDKQLGHLEVCNLSTSAVCQADEISLPHN</sequence>
<evidence type="ECO:0000256" key="1">
    <source>
        <dbReference type="SAM" id="MobiDB-lite"/>
    </source>
</evidence>
<protein>
    <submittedName>
        <fullName evidence="2">Uncharacterized protein</fullName>
    </submittedName>
</protein>
<gene>
    <name evidence="2" type="ORF">PXEA_LOCUS25265</name>
</gene>
<keyword evidence="3" id="KW-1185">Reference proteome</keyword>
<reference evidence="2" key="1">
    <citation type="submission" date="2018-11" db="EMBL/GenBank/DDBJ databases">
        <authorList>
            <consortium name="Pathogen Informatics"/>
        </authorList>
    </citation>
    <scope>NUCLEOTIDE SEQUENCE</scope>
</reference>
<evidence type="ECO:0000313" key="3">
    <source>
        <dbReference type="Proteomes" id="UP000784294"/>
    </source>
</evidence>
<organism evidence="2 3">
    <name type="scientific">Protopolystoma xenopodis</name>
    <dbReference type="NCBI Taxonomy" id="117903"/>
    <lineage>
        <taxon>Eukaryota</taxon>
        <taxon>Metazoa</taxon>
        <taxon>Spiralia</taxon>
        <taxon>Lophotrochozoa</taxon>
        <taxon>Platyhelminthes</taxon>
        <taxon>Monogenea</taxon>
        <taxon>Polyopisthocotylea</taxon>
        <taxon>Polystomatidea</taxon>
        <taxon>Polystomatidae</taxon>
        <taxon>Protopolystoma</taxon>
    </lineage>
</organism>
<dbReference type="Proteomes" id="UP000784294">
    <property type="component" value="Unassembled WGS sequence"/>
</dbReference>
<dbReference type="EMBL" id="CAAALY010126912">
    <property type="protein sequence ID" value="VEL31825.1"/>
    <property type="molecule type" value="Genomic_DNA"/>
</dbReference>
<accession>A0A448XA30</accession>
<proteinExistence type="predicted"/>
<evidence type="ECO:0000313" key="2">
    <source>
        <dbReference type="EMBL" id="VEL31825.1"/>
    </source>
</evidence>
<comment type="caution">
    <text evidence="2">The sequence shown here is derived from an EMBL/GenBank/DDBJ whole genome shotgun (WGS) entry which is preliminary data.</text>
</comment>
<feature type="region of interest" description="Disordered" evidence="1">
    <location>
        <begin position="20"/>
        <end position="48"/>
    </location>
</feature>
<dbReference type="AlphaFoldDB" id="A0A448XA30"/>